<dbReference type="EMBL" id="JACOPN010000002">
    <property type="protein sequence ID" value="MBC5716386.1"/>
    <property type="molecule type" value="Genomic_DNA"/>
</dbReference>
<dbReference type="Pfam" id="PF16112">
    <property type="entry name" value="DUF4830"/>
    <property type="match status" value="1"/>
</dbReference>
<dbReference type="Proteomes" id="UP000602260">
    <property type="component" value="Unassembled WGS sequence"/>
</dbReference>
<organism evidence="3 4">
    <name type="scientific">Flintibacter faecis</name>
    <dbReference type="NCBI Taxonomy" id="2763047"/>
    <lineage>
        <taxon>Bacteria</taxon>
        <taxon>Bacillati</taxon>
        <taxon>Bacillota</taxon>
        <taxon>Clostridia</taxon>
        <taxon>Eubacteriales</taxon>
        <taxon>Flintibacter</taxon>
    </lineage>
</organism>
<evidence type="ECO:0000256" key="1">
    <source>
        <dbReference type="SAM" id="SignalP"/>
    </source>
</evidence>
<dbReference type="AlphaFoldDB" id="A0A8J6M542"/>
<comment type="caution">
    <text evidence="3">The sequence shown here is derived from an EMBL/GenBank/DDBJ whole genome shotgun (WGS) entry which is preliminary data.</text>
</comment>
<accession>A0A8J6M542</accession>
<feature type="chain" id="PRO_5035311008" evidence="1">
    <location>
        <begin position="40"/>
        <end position="161"/>
    </location>
</feature>
<proteinExistence type="predicted"/>
<dbReference type="InterPro" id="IPR032257">
    <property type="entry name" value="DUF4830"/>
</dbReference>
<reference evidence="3" key="1">
    <citation type="submission" date="2020-08" db="EMBL/GenBank/DDBJ databases">
        <title>Genome public.</title>
        <authorList>
            <person name="Liu C."/>
            <person name="Sun Q."/>
        </authorList>
    </citation>
    <scope>NUCLEOTIDE SEQUENCE</scope>
    <source>
        <strain evidence="3">BX5</strain>
    </source>
</reference>
<sequence length="161" mass="17666">MFIFTAKVPRRKLALGVTLAALACCCLFALDLGPSPAQAAAASAPGVKGVRTNRDRVDFLRSFGWEVAEEPLATQEMVIPQEFDDSYAQYIDLQRQQGFDLERYAGKRAKRYSYEILNYPSGETGVQANLLLYKTTVIGGEVLSPRLDGFLHGLSMPEDGG</sequence>
<dbReference type="PROSITE" id="PS51257">
    <property type="entry name" value="PROKAR_LIPOPROTEIN"/>
    <property type="match status" value="1"/>
</dbReference>
<gene>
    <name evidence="3" type="ORF">H8S55_03455</name>
</gene>
<evidence type="ECO:0000313" key="3">
    <source>
        <dbReference type="EMBL" id="MBC5716386.1"/>
    </source>
</evidence>
<keyword evidence="4" id="KW-1185">Reference proteome</keyword>
<keyword evidence="1" id="KW-0732">Signal</keyword>
<feature type="domain" description="DUF4830" evidence="2">
    <location>
        <begin position="59"/>
        <end position="140"/>
    </location>
</feature>
<evidence type="ECO:0000313" key="4">
    <source>
        <dbReference type="Proteomes" id="UP000602260"/>
    </source>
</evidence>
<name>A0A8J6M542_9FIRM</name>
<protein>
    <submittedName>
        <fullName evidence="3">DUF4830 domain-containing protein</fullName>
    </submittedName>
</protein>
<dbReference type="RefSeq" id="WP_147562720.1">
    <property type="nucleotide sequence ID" value="NZ_JACOPN010000002.1"/>
</dbReference>
<evidence type="ECO:0000259" key="2">
    <source>
        <dbReference type="Pfam" id="PF16112"/>
    </source>
</evidence>
<feature type="signal peptide" evidence="1">
    <location>
        <begin position="1"/>
        <end position="39"/>
    </location>
</feature>